<dbReference type="AlphaFoldDB" id="A0A1M4VXS7"/>
<evidence type="ECO:0008006" key="4">
    <source>
        <dbReference type="Google" id="ProtNLM"/>
    </source>
</evidence>
<dbReference type="EMBL" id="FQUZ01000006">
    <property type="protein sequence ID" value="SHE73715.1"/>
    <property type="molecule type" value="Genomic_DNA"/>
</dbReference>
<evidence type="ECO:0000313" key="2">
    <source>
        <dbReference type="EMBL" id="SHE73715.1"/>
    </source>
</evidence>
<dbReference type="RefSeq" id="WP_073354805.1">
    <property type="nucleotide sequence ID" value="NZ_FQUZ01000006.1"/>
</dbReference>
<feature type="transmembrane region" description="Helical" evidence="1">
    <location>
        <begin position="396"/>
        <end position="417"/>
    </location>
</feature>
<evidence type="ECO:0000313" key="3">
    <source>
        <dbReference type="Proteomes" id="UP000184327"/>
    </source>
</evidence>
<name>A0A1M4VXS7_9BURK</name>
<accession>A0A1M4VXS7</accession>
<gene>
    <name evidence="2" type="ORF">SAMN02745117_00756</name>
</gene>
<dbReference type="Proteomes" id="UP000184327">
    <property type="component" value="Unassembled WGS sequence"/>
</dbReference>
<keyword evidence="3" id="KW-1185">Reference proteome</keyword>
<feature type="transmembrane region" description="Helical" evidence="1">
    <location>
        <begin position="362"/>
        <end position="384"/>
    </location>
</feature>
<sequence length="424" mass="49109">MVTLSRIVLALLSVLLLAKVLPEYAARMFPKDYEAVYVSYSADQDRLVLERFRSGNRSYSDTEGNPLTEDEMRLALPFSNLNYLDKTGQLPETVAGWPLDVEAVFRAGARMRHHPFSLDQAHFGLYTLLESERDVEGRLLTPPDMFRMNTRMEFILAATNAVDEAKTTQFTTALQQAGFVFPARMVADSPSTRKPYDNGAFLVDAQRRVFHIWQIQGQPKVVRTPVVLPEDALQIHVLEQTRREYHGVYARPDRLVLLDWQNYAETTIPLQDYRPDRDFFAGDADPLNWQFSHSAERSGFKQVVVTDPQLQPLHRYTWHQGEEDQRKRRVQANVMGFLFPFQVEFNVRERTQRGLYLSLSQALWWLTLAGIVSAWCAYVGWNWWRWRRMPHWLDSVFVALTGWPGAISLAMLGPLAVRRRRMNA</sequence>
<evidence type="ECO:0000256" key="1">
    <source>
        <dbReference type="SAM" id="Phobius"/>
    </source>
</evidence>
<keyword evidence="1" id="KW-0812">Transmembrane</keyword>
<keyword evidence="1" id="KW-1133">Transmembrane helix</keyword>
<dbReference type="Pfam" id="PF16149">
    <property type="entry name" value="DUF4857"/>
    <property type="match status" value="1"/>
</dbReference>
<organism evidence="2 3">
    <name type="scientific">Lampropedia hyalina DSM 16112</name>
    <dbReference type="NCBI Taxonomy" id="1122156"/>
    <lineage>
        <taxon>Bacteria</taxon>
        <taxon>Pseudomonadati</taxon>
        <taxon>Pseudomonadota</taxon>
        <taxon>Betaproteobacteria</taxon>
        <taxon>Burkholderiales</taxon>
        <taxon>Comamonadaceae</taxon>
        <taxon>Lampropedia</taxon>
    </lineage>
</organism>
<keyword evidence="1" id="KW-0472">Membrane</keyword>
<proteinExistence type="predicted"/>
<dbReference type="OrthoDB" id="9156606at2"/>
<dbReference type="InterPro" id="IPR032333">
    <property type="entry name" value="DUF4857"/>
</dbReference>
<dbReference type="STRING" id="1122156.SAMN02745117_00756"/>
<reference evidence="2 3" key="1">
    <citation type="submission" date="2016-11" db="EMBL/GenBank/DDBJ databases">
        <authorList>
            <person name="Jaros S."/>
            <person name="Januszkiewicz K."/>
            <person name="Wedrychowicz H."/>
        </authorList>
    </citation>
    <scope>NUCLEOTIDE SEQUENCE [LARGE SCALE GENOMIC DNA]</scope>
    <source>
        <strain evidence="2 3">DSM 16112</strain>
    </source>
</reference>
<protein>
    <recommendedName>
        <fullName evidence="4">DUF4857 domain-containing protein</fullName>
    </recommendedName>
</protein>